<dbReference type="GO" id="GO:0003700">
    <property type="term" value="F:DNA-binding transcription factor activity"/>
    <property type="evidence" value="ECO:0007669"/>
    <property type="project" value="InterPro"/>
</dbReference>
<dbReference type="Pfam" id="PF00392">
    <property type="entry name" value="GntR"/>
    <property type="match status" value="1"/>
</dbReference>
<evidence type="ECO:0000313" key="5">
    <source>
        <dbReference type="EMBL" id="ROO86990.1"/>
    </source>
</evidence>
<dbReference type="OrthoDB" id="8664638at2"/>
<keyword evidence="3" id="KW-0804">Transcription</keyword>
<proteinExistence type="predicted"/>
<protein>
    <submittedName>
        <fullName evidence="5">GntR family transcriptional regulator</fullName>
    </submittedName>
</protein>
<dbReference type="InterPro" id="IPR008920">
    <property type="entry name" value="TF_FadR/GntR_C"/>
</dbReference>
<dbReference type="EMBL" id="RJKE01000001">
    <property type="protein sequence ID" value="ROO86990.1"/>
    <property type="molecule type" value="Genomic_DNA"/>
</dbReference>
<evidence type="ECO:0000259" key="4">
    <source>
        <dbReference type="PROSITE" id="PS50949"/>
    </source>
</evidence>
<dbReference type="GO" id="GO:0003677">
    <property type="term" value="F:DNA binding"/>
    <property type="evidence" value="ECO:0007669"/>
    <property type="project" value="UniProtKB-KW"/>
</dbReference>
<dbReference type="SMART" id="SM00345">
    <property type="entry name" value="HTH_GNTR"/>
    <property type="match status" value="1"/>
</dbReference>
<name>A0A3N1D0F0_9ACTN</name>
<feature type="domain" description="HTH gntR-type" evidence="4">
    <location>
        <begin position="15"/>
        <end position="82"/>
    </location>
</feature>
<dbReference type="Proteomes" id="UP000272400">
    <property type="component" value="Unassembled WGS sequence"/>
</dbReference>
<keyword evidence="6" id="KW-1185">Reference proteome</keyword>
<keyword evidence="1" id="KW-0805">Transcription regulation</keyword>
<evidence type="ECO:0000313" key="6">
    <source>
        <dbReference type="Proteomes" id="UP000272400"/>
    </source>
</evidence>
<dbReference type="SMART" id="SM00895">
    <property type="entry name" value="FCD"/>
    <property type="match status" value="1"/>
</dbReference>
<dbReference type="RefSeq" id="WP_148086056.1">
    <property type="nucleotide sequence ID" value="NZ_RJKE01000001.1"/>
</dbReference>
<dbReference type="PANTHER" id="PTHR43537:SF45">
    <property type="entry name" value="GNTR FAMILY REGULATORY PROTEIN"/>
    <property type="match status" value="1"/>
</dbReference>
<organism evidence="5 6">
    <name type="scientific">Actinocorallia herbida</name>
    <dbReference type="NCBI Taxonomy" id="58109"/>
    <lineage>
        <taxon>Bacteria</taxon>
        <taxon>Bacillati</taxon>
        <taxon>Actinomycetota</taxon>
        <taxon>Actinomycetes</taxon>
        <taxon>Streptosporangiales</taxon>
        <taxon>Thermomonosporaceae</taxon>
        <taxon>Actinocorallia</taxon>
    </lineage>
</organism>
<reference evidence="5 6" key="1">
    <citation type="submission" date="2018-11" db="EMBL/GenBank/DDBJ databases">
        <title>Sequencing the genomes of 1000 actinobacteria strains.</title>
        <authorList>
            <person name="Klenk H.-P."/>
        </authorList>
    </citation>
    <scope>NUCLEOTIDE SEQUENCE [LARGE SCALE GENOMIC DNA]</scope>
    <source>
        <strain evidence="5 6">DSM 44254</strain>
    </source>
</reference>
<dbReference type="SUPFAM" id="SSF46785">
    <property type="entry name" value="Winged helix' DNA-binding domain"/>
    <property type="match status" value="1"/>
</dbReference>
<dbReference type="InterPro" id="IPR036390">
    <property type="entry name" value="WH_DNA-bd_sf"/>
</dbReference>
<dbReference type="PROSITE" id="PS50949">
    <property type="entry name" value="HTH_GNTR"/>
    <property type="match status" value="1"/>
</dbReference>
<dbReference type="InterPro" id="IPR036388">
    <property type="entry name" value="WH-like_DNA-bd_sf"/>
</dbReference>
<keyword evidence="2" id="KW-0238">DNA-binding</keyword>
<comment type="caution">
    <text evidence="5">The sequence shown here is derived from an EMBL/GenBank/DDBJ whole genome shotgun (WGS) entry which is preliminary data.</text>
</comment>
<sequence>MTRADGAGPPGVADMSLPEQIYQRLREQIISGELRPGQRLIERELSEALQVSRVPLRTALPQLETDGFIDLLPRRGAVVTQLTLRDVAEVFDVWEALEVLATRLAAQRMAANPADEGLRALAESIDTAREAARAGDRAAAERATSAFHGLVLDLAGHRLLERVMRSLSGRREWLTRMTGKQTEEEFEEHDRLFRAIAQGQVEVAGALALAHVARIREQAMTELAGVLPPDAD</sequence>
<gene>
    <name evidence="5" type="ORF">EDD29_4578</name>
</gene>
<evidence type="ECO:0000256" key="2">
    <source>
        <dbReference type="ARBA" id="ARBA00023125"/>
    </source>
</evidence>
<dbReference type="InterPro" id="IPR011711">
    <property type="entry name" value="GntR_C"/>
</dbReference>
<dbReference type="Gene3D" id="1.20.120.530">
    <property type="entry name" value="GntR ligand-binding domain-like"/>
    <property type="match status" value="1"/>
</dbReference>
<dbReference type="Pfam" id="PF07729">
    <property type="entry name" value="FCD"/>
    <property type="match status" value="1"/>
</dbReference>
<dbReference type="Gene3D" id="1.10.10.10">
    <property type="entry name" value="Winged helix-like DNA-binding domain superfamily/Winged helix DNA-binding domain"/>
    <property type="match status" value="1"/>
</dbReference>
<evidence type="ECO:0000256" key="1">
    <source>
        <dbReference type="ARBA" id="ARBA00023015"/>
    </source>
</evidence>
<dbReference type="AlphaFoldDB" id="A0A3N1D0F0"/>
<dbReference type="PANTHER" id="PTHR43537">
    <property type="entry name" value="TRANSCRIPTIONAL REGULATOR, GNTR FAMILY"/>
    <property type="match status" value="1"/>
</dbReference>
<dbReference type="InterPro" id="IPR000524">
    <property type="entry name" value="Tscrpt_reg_HTH_GntR"/>
</dbReference>
<dbReference type="SUPFAM" id="SSF48008">
    <property type="entry name" value="GntR ligand-binding domain-like"/>
    <property type="match status" value="1"/>
</dbReference>
<evidence type="ECO:0000256" key="3">
    <source>
        <dbReference type="ARBA" id="ARBA00023163"/>
    </source>
</evidence>
<dbReference type="CDD" id="cd07377">
    <property type="entry name" value="WHTH_GntR"/>
    <property type="match status" value="1"/>
</dbReference>
<dbReference type="PRINTS" id="PR00035">
    <property type="entry name" value="HTHGNTR"/>
</dbReference>
<accession>A0A3N1D0F0</accession>